<evidence type="ECO:0000313" key="2">
    <source>
        <dbReference type="EMBL" id="TCV89876.1"/>
    </source>
</evidence>
<accession>A0A4R3YCX1</accession>
<proteinExistence type="predicted"/>
<name>A0A4R3YCX1_9PAST</name>
<gene>
    <name evidence="2" type="ORF">EDC16_101186</name>
    <name evidence="3" type="ORF">FHQ21_00170</name>
</gene>
<reference evidence="2 4" key="1">
    <citation type="submission" date="2019-03" db="EMBL/GenBank/DDBJ databases">
        <title>Genomic Encyclopedia of Type Strains, Phase IV (KMG-IV): sequencing the most valuable type-strain genomes for metagenomic binning, comparative biology and taxonomic classification.</title>
        <authorList>
            <person name="Goeker M."/>
        </authorList>
    </citation>
    <scope>NUCLEOTIDE SEQUENCE [LARGE SCALE GENOMIC DNA]</scope>
    <source>
        <strain evidence="2 4">DSM 28140</strain>
    </source>
</reference>
<feature type="transmembrane region" description="Helical" evidence="1">
    <location>
        <begin position="49"/>
        <end position="76"/>
    </location>
</feature>
<dbReference type="AlphaFoldDB" id="A0A4R3YCX1"/>
<keyword evidence="1" id="KW-0472">Membrane</keyword>
<keyword evidence="5" id="KW-1185">Reference proteome</keyword>
<sequence>MENIKKTQAMHAAGLGCAISIAIIAYFLFTPPTEQLMDYLTALGHWFGASTTVGIFVLACLPVLVSVLFYWIYYWLKN</sequence>
<evidence type="ECO:0000313" key="3">
    <source>
        <dbReference type="EMBL" id="TNG93750.1"/>
    </source>
</evidence>
<dbReference type="EMBL" id="VDGV01000002">
    <property type="protein sequence ID" value="TNG93750.1"/>
    <property type="molecule type" value="Genomic_DNA"/>
</dbReference>
<comment type="caution">
    <text evidence="2">The sequence shown here is derived from an EMBL/GenBank/DDBJ whole genome shotgun (WGS) entry which is preliminary data.</text>
</comment>
<evidence type="ECO:0000313" key="5">
    <source>
        <dbReference type="Proteomes" id="UP000305526"/>
    </source>
</evidence>
<organism evidence="2 4">
    <name type="scientific">Testudinibacter aquarius</name>
    <dbReference type="NCBI Taxonomy" id="1524974"/>
    <lineage>
        <taxon>Bacteria</taxon>
        <taxon>Pseudomonadati</taxon>
        <taxon>Pseudomonadota</taxon>
        <taxon>Gammaproteobacteria</taxon>
        <taxon>Pasteurellales</taxon>
        <taxon>Pasteurellaceae</taxon>
        <taxon>Testudinibacter</taxon>
    </lineage>
</organism>
<dbReference type="Proteomes" id="UP000305526">
    <property type="component" value="Unassembled WGS sequence"/>
</dbReference>
<evidence type="ECO:0000313" key="4">
    <source>
        <dbReference type="Proteomes" id="UP000294619"/>
    </source>
</evidence>
<keyword evidence="1" id="KW-1133">Transmembrane helix</keyword>
<protein>
    <submittedName>
        <fullName evidence="2">Uncharacterized protein</fullName>
    </submittedName>
</protein>
<dbReference type="RefSeq" id="WP_132964463.1">
    <property type="nucleotide sequence ID" value="NZ_LEKL01000014.1"/>
</dbReference>
<feature type="transmembrane region" description="Helical" evidence="1">
    <location>
        <begin position="12"/>
        <end position="29"/>
    </location>
</feature>
<dbReference type="PROSITE" id="PS51257">
    <property type="entry name" value="PROKAR_LIPOPROTEIN"/>
    <property type="match status" value="1"/>
</dbReference>
<reference evidence="3 5" key="2">
    <citation type="submission" date="2019-05" db="EMBL/GenBank/DDBJ databases">
        <title>Pasteurellaceae isolates from reptiles.</title>
        <authorList>
            <person name="Bojesen A.M."/>
            <person name="Lund E."/>
        </authorList>
    </citation>
    <scope>NUCLEOTIDE SEQUENCE [LARGE SCALE GENOMIC DNA]</scope>
    <source>
        <strain evidence="3 5">ELNT2x</strain>
    </source>
</reference>
<evidence type="ECO:0000256" key="1">
    <source>
        <dbReference type="SAM" id="Phobius"/>
    </source>
</evidence>
<dbReference type="Proteomes" id="UP000294619">
    <property type="component" value="Unassembled WGS sequence"/>
</dbReference>
<dbReference type="EMBL" id="SMCP01000001">
    <property type="protein sequence ID" value="TCV89876.1"/>
    <property type="molecule type" value="Genomic_DNA"/>
</dbReference>
<keyword evidence="1" id="KW-0812">Transmembrane</keyword>